<comment type="caution">
    <text evidence="2">The sequence shown here is derived from an EMBL/GenBank/DDBJ whole genome shotgun (WGS) entry which is preliminary data.</text>
</comment>
<dbReference type="CDD" id="cd00093">
    <property type="entry name" value="HTH_XRE"/>
    <property type="match status" value="2"/>
</dbReference>
<dbReference type="Gene3D" id="1.10.260.40">
    <property type="entry name" value="lambda repressor-like DNA-binding domains"/>
    <property type="match status" value="2"/>
</dbReference>
<dbReference type="RefSeq" id="WP_116853202.1">
    <property type="nucleotide sequence ID" value="NZ_QTJV01000002.1"/>
</dbReference>
<proteinExistence type="predicted"/>
<dbReference type="GO" id="GO:0003677">
    <property type="term" value="F:DNA binding"/>
    <property type="evidence" value="ECO:0007669"/>
    <property type="project" value="InterPro"/>
</dbReference>
<dbReference type="SUPFAM" id="SSF47413">
    <property type="entry name" value="lambda repressor-like DNA-binding domains"/>
    <property type="match status" value="2"/>
</dbReference>
<dbReference type="Proteomes" id="UP000261174">
    <property type="component" value="Unassembled WGS sequence"/>
</dbReference>
<dbReference type="InterPro" id="IPR010982">
    <property type="entry name" value="Lambda_DNA-bd_dom_sf"/>
</dbReference>
<dbReference type="Pfam" id="PF13443">
    <property type="entry name" value="HTH_26"/>
    <property type="match status" value="2"/>
</dbReference>
<evidence type="ECO:0000313" key="3">
    <source>
        <dbReference type="Proteomes" id="UP000261174"/>
    </source>
</evidence>
<dbReference type="AlphaFoldDB" id="A0A3E1P6A7"/>
<feature type="domain" description="HTH cro/C1-type" evidence="1">
    <location>
        <begin position="11"/>
        <end position="64"/>
    </location>
</feature>
<organism evidence="2 3">
    <name type="scientific">Chitinophaga silvisoli</name>
    <dbReference type="NCBI Taxonomy" id="2291814"/>
    <lineage>
        <taxon>Bacteria</taxon>
        <taxon>Pseudomonadati</taxon>
        <taxon>Bacteroidota</taxon>
        <taxon>Chitinophagia</taxon>
        <taxon>Chitinophagales</taxon>
        <taxon>Chitinophagaceae</taxon>
        <taxon>Chitinophaga</taxon>
    </lineage>
</organism>
<protein>
    <recommendedName>
        <fullName evidence="1">HTH cro/C1-type domain-containing protein</fullName>
    </recommendedName>
</protein>
<gene>
    <name evidence="2" type="ORF">DXN04_10105</name>
</gene>
<evidence type="ECO:0000259" key="1">
    <source>
        <dbReference type="PROSITE" id="PS50943"/>
    </source>
</evidence>
<name>A0A3E1P6A7_9BACT</name>
<dbReference type="InterPro" id="IPR001387">
    <property type="entry name" value="Cro/C1-type_HTH"/>
</dbReference>
<dbReference type="EMBL" id="QTJV01000002">
    <property type="protein sequence ID" value="RFM35715.1"/>
    <property type="molecule type" value="Genomic_DNA"/>
</dbReference>
<dbReference type="OrthoDB" id="660795at2"/>
<evidence type="ECO:0000313" key="2">
    <source>
        <dbReference type="EMBL" id="RFM35715.1"/>
    </source>
</evidence>
<dbReference type="PROSITE" id="PS50943">
    <property type="entry name" value="HTH_CROC1"/>
    <property type="match status" value="1"/>
</dbReference>
<accession>A0A3E1P6A7</accession>
<keyword evidence="3" id="KW-1185">Reference proteome</keyword>
<dbReference type="SMART" id="SM00530">
    <property type="entry name" value="HTH_XRE"/>
    <property type="match status" value="2"/>
</dbReference>
<reference evidence="2 3" key="1">
    <citation type="submission" date="2018-08" db="EMBL/GenBank/DDBJ databases">
        <title>Chitinophaga sp. K20C18050901, a novel bacterium isolated from forest soil.</title>
        <authorList>
            <person name="Wang C."/>
        </authorList>
    </citation>
    <scope>NUCLEOTIDE SEQUENCE [LARGE SCALE GENOMIC DNA]</scope>
    <source>
        <strain evidence="2 3">K20C18050901</strain>
    </source>
</reference>
<sequence length="207" mass="24092">MSRLIHMGQRLKQILKQRKIKIVDFADMAGFTNQIAHYHLRKSDMKRSTLEKFCEIINISPEEFYEWNSVSIVNGEKPPASTVLHHGHRLMELISERGLNKTRLAKRLGMSRRTMYNLFDKELFGSEELDKVSRALEISSTGFLHPGSLDDNRIADNDEMLALREKYYKLLEEHNLLLKTHSSLKEALEQAKKDNLQLRKQARSKKG</sequence>